<dbReference type="Proteomes" id="UP000265361">
    <property type="component" value="Unassembled WGS sequence"/>
</dbReference>
<evidence type="ECO:0000313" key="1">
    <source>
        <dbReference type="EMBL" id="RII95889.1"/>
    </source>
</evidence>
<sequence length="111" mass="11439">AAIRLVLGAREVVLAAAPRVESLPAACRTVLDVRSPGTVRILAADPVPDALASPPSADPAVGGLPAQDGIPVPRLTRTGLVRPDLVSLTEVERLADELADLARRRGLAAAR</sequence>
<dbReference type="AlphaFoldDB" id="A0A399NRE8"/>
<reference evidence="1 2" key="1">
    <citation type="submission" date="2018-08" db="EMBL/GenBank/DDBJ databases">
        <title>Genome Sequence of Clavibacter michiganensis Subspecies type strains, and the Atypical Peach-Colored Strains Isolated from Tomato.</title>
        <authorList>
            <person name="Osdaghi E."/>
            <person name="Portier P."/>
            <person name="Briand M."/>
            <person name="Jacques M.-A."/>
        </authorList>
    </citation>
    <scope>NUCLEOTIDE SEQUENCE [LARGE SCALE GENOMIC DNA]</scope>
    <source>
        <strain evidence="1 2">CFBP 7577</strain>
    </source>
</reference>
<proteinExistence type="predicted"/>
<comment type="caution">
    <text evidence="1">The sequence shown here is derived from an EMBL/GenBank/DDBJ whole genome shotgun (WGS) entry which is preliminary data.</text>
</comment>
<evidence type="ECO:0008006" key="3">
    <source>
        <dbReference type="Google" id="ProtNLM"/>
    </source>
</evidence>
<evidence type="ECO:0000313" key="2">
    <source>
        <dbReference type="Proteomes" id="UP000265361"/>
    </source>
</evidence>
<organism evidence="1 2">
    <name type="scientific">Clavibacter nebraskensis</name>
    <dbReference type="NCBI Taxonomy" id="31963"/>
    <lineage>
        <taxon>Bacteria</taxon>
        <taxon>Bacillati</taxon>
        <taxon>Actinomycetota</taxon>
        <taxon>Actinomycetes</taxon>
        <taxon>Micrococcales</taxon>
        <taxon>Microbacteriaceae</taxon>
        <taxon>Clavibacter</taxon>
    </lineage>
</organism>
<name>A0A399NRE8_9MICO</name>
<feature type="non-terminal residue" evidence="1">
    <location>
        <position position="111"/>
    </location>
</feature>
<gene>
    <name evidence="1" type="ORF">DZF97_18235</name>
</gene>
<accession>A0A399NRE8</accession>
<protein>
    <recommendedName>
        <fullName evidence="3">Cell division protein FtsK</fullName>
    </recommendedName>
</protein>
<dbReference type="EMBL" id="QWED01001200">
    <property type="protein sequence ID" value="RII95889.1"/>
    <property type="molecule type" value="Genomic_DNA"/>
</dbReference>
<feature type="non-terminal residue" evidence="1">
    <location>
        <position position="1"/>
    </location>
</feature>